<keyword evidence="3 6" id="KW-0812">Transmembrane</keyword>
<dbReference type="GO" id="GO:0030974">
    <property type="term" value="P:thiamine pyrophosphate transmembrane transport"/>
    <property type="evidence" value="ECO:0000318"/>
    <property type="project" value="GO_Central"/>
</dbReference>
<dbReference type="OMA" id="MYVCYGA"/>
<proteinExistence type="inferred from homology"/>
<dbReference type="SUPFAM" id="SSF103506">
    <property type="entry name" value="Mitochondrial carrier"/>
    <property type="match status" value="1"/>
</dbReference>
<dbReference type="Gene3D" id="1.50.40.10">
    <property type="entry name" value="Mitochondrial carrier domain"/>
    <property type="match status" value="2"/>
</dbReference>
<dbReference type="InterPro" id="IPR002067">
    <property type="entry name" value="MCP"/>
</dbReference>
<gene>
    <name evidence="9" type="ORF">CHLRE_03g200543v5</name>
</gene>
<dbReference type="EMBL" id="CM008964">
    <property type="protein sequence ID" value="PNW85966.1"/>
    <property type="molecule type" value="Genomic_DNA"/>
</dbReference>
<evidence type="ECO:0000256" key="4">
    <source>
        <dbReference type="ARBA" id="ARBA00022737"/>
    </source>
</evidence>
<dbReference type="GO" id="GO:0005743">
    <property type="term" value="C:mitochondrial inner membrane"/>
    <property type="evidence" value="ECO:0000318"/>
    <property type="project" value="GO_Central"/>
</dbReference>
<organism evidence="9 10">
    <name type="scientific">Chlamydomonas reinhardtii</name>
    <name type="common">Chlamydomonas smithii</name>
    <dbReference type="NCBI Taxonomy" id="3055"/>
    <lineage>
        <taxon>Eukaryota</taxon>
        <taxon>Viridiplantae</taxon>
        <taxon>Chlorophyta</taxon>
        <taxon>core chlorophytes</taxon>
        <taxon>Chlorophyceae</taxon>
        <taxon>CS clade</taxon>
        <taxon>Chlamydomonadales</taxon>
        <taxon>Chlamydomonadaceae</taxon>
        <taxon>Chlamydomonas</taxon>
    </lineage>
</organism>
<dbReference type="AlphaFoldDB" id="A0A2K3DZJ4"/>
<evidence type="ECO:0000313" key="10">
    <source>
        <dbReference type="Proteomes" id="UP000006906"/>
    </source>
</evidence>
<dbReference type="GO" id="GO:0015234">
    <property type="term" value="F:thiamine transmembrane transporter activity"/>
    <property type="evidence" value="ECO:0000318"/>
    <property type="project" value="GO_Central"/>
</dbReference>
<dbReference type="RefSeq" id="XP_042926619.1">
    <property type="nucleotide sequence ID" value="XM_043061338.1"/>
</dbReference>
<sequence length="410" mass="42361">MGVAVGDAGSEKKSKGRMAVDATAGAIAGCIARFLTGPFDVVKIRFQVQLEPIVGAPADALRRSKYTGFTQALTTIVREEGIQGLWRGTVPGLLLTVPYTAVQFVALQQVRQAAASYGLTANPGTAPLVSLASGALAGAAATVASYPFDLLRTTLAAQGEPKVYKTLWEAARGIVSQRGPAGLYSGLGVTLVEIMPYAALQFGLYDALNAAVNEARERHAREQAAAADAAADAEAAADRRGRQARTRSGGEAGEGRAVREVADEAAAAAERSASGLQSNRLQAFACGLVAGLVAKLVTHPLDVAKKRYQVAGLQRSLKYGARVEAGFAMRSLAQSLVDIYRTEGVLGLWKGSVPSIIKAAPSAAITFTAYDAVLAWLLVVAGEHSSKQAAAAQAAAAAAAAAQAQKESKK</sequence>
<dbReference type="ExpressionAtlas" id="A0A2K3DZJ4">
    <property type="expression patterns" value="baseline and differential"/>
</dbReference>
<feature type="compositionally biased region" description="Low complexity" evidence="8">
    <location>
        <begin position="223"/>
        <end position="234"/>
    </location>
</feature>
<dbReference type="PANTHER" id="PTHR24089">
    <property type="entry name" value="SOLUTE CARRIER FAMILY 25"/>
    <property type="match status" value="1"/>
</dbReference>
<keyword evidence="2 7" id="KW-0813">Transport</keyword>
<evidence type="ECO:0000256" key="8">
    <source>
        <dbReference type="SAM" id="MobiDB-lite"/>
    </source>
</evidence>
<evidence type="ECO:0000256" key="3">
    <source>
        <dbReference type="ARBA" id="ARBA00022692"/>
    </source>
</evidence>
<dbReference type="GeneID" id="5724928"/>
<dbReference type="Proteomes" id="UP000006906">
    <property type="component" value="Chromosome 3"/>
</dbReference>
<dbReference type="Pfam" id="PF00153">
    <property type="entry name" value="Mito_carr"/>
    <property type="match status" value="3"/>
</dbReference>
<dbReference type="PRINTS" id="PR00926">
    <property type="entry name" value="MITOCARRIER"/>
</dbReference>
<protein>
    <recommendedName>
        <fullName evidence="11">Mitochondrial carrier protein</fullName>
    </recommendedName>
</protein>
<accession>A0A2K3DZJ4</accession>
<evidence type="ECO:0000256" key="1">
    <source>
        <dbReference type="ARBA" id="ARBA00004141"/>
    </source>
</evidence>
<comment type="similarity">
    <text evidence="7">Belongs to the mitochondrial carrier (TC 2.A.29) family.</text>
</comment>
<reference evidence="9 10" key="1">
    <citation type="journal article" date="2007" name="Science">
        <title>The Chlamydomonas genome reveals the evolution of key animal and plant functions.</title>
        <authorList>
            <person name="Merchant S.S."/>
            <person name="Prochnik S.E."/>
            <person name="Vallon O."/>
            <person name="Harris E.H."/>
            <person name="Karpowicz S.J."/>
            <person name="Witman G.B."/>
            <person name="Terry A."/>
            <person name="Salamov A."/>
            <person name="Fritz-Laylin L.K."/>
            <person name="Marechal-Drouard L."/>
            <person name="Marshall W.F."/>
            <person name="Qu L.H."/>
            <person name="Nelson D.R."/>
            <person name="Sanderfoot A.A."/>
            <person name="Spalding M.H."/>
            <person name="Kapitonov V.V."/>
            <person name="Ren Q."/>
            <person name="Ferris P."/>
            <person name="Lindquist E."/>
            <person name="Shapiro H."/>
            <person name="Lucas S.M."/>
            <person name="Grimwood J."/>
            <person name="Schmutz J."/>
            <person name="Cardol P."/>
            <person name="Cerutti H."/>
            <person name="Chanfreau G."/>
            <person name="Chen C.L."/>
            <person name="Cognat V."/>
            <person name="Croft M.T."/>
            <person name="Dent R."/>
            <person name="Dutcher S."/>
            <person name="Fernandez E."/>
            <person name="Fukuzawa H."/>
            <person name="Gonzalez-Ballester D."/>
            <person name="Gonzalez-Halphen D."/>
            <person name="Hallmann A."/>
            <person name="Hanikenne M."/>
            <person name="Hippler M."/>
            <person name="Inwood W."/>
            <person name="Jabbari K."/>
            <person name="Kalanon M."/>
            <person name="Kuras R."/>
            <person name="Lefebvre P.A."/>
            <person name="Lemaire S.D."/>
            <person name="Lobanov A.V."/>
            <person name="Lohr M."/>
            <person name="Manuell A."/>
            <person name="Meier I."/>
            <person name="Mets L."/>
            <person name="Mittag M."/>
            <person name="Mittelmeier T."/>
            <person name="Moroney J.V."/>
            <person name="Moseley J."/>
            <person name="Napoli C."/>
            <person name="Nedelcu A.M."/>
            <person name="Niyogi K."/>
            <person name="Novoselov S.V."/>
            <person name="Paulsen I.T."/>
            <person name="Pazour G."/>
            <person name="Purton S."/>
            <person name="Ral J.P."/>
            <person name="Riano-Pachon D.M."/>
            <person name="Riekhof W."/>
            <person name="Rymarquis L."/>
            <person name="Schroda M."/>
            <person name="Stern D."/>
            <person name="Umen J."/>
            <person name="Willows R."/>
            <person name="Wilson N."/>
            <person name="Zimmer S.L."/>
            <person name="Allmer J."/>
            <person name="Balk J."/>
            <person name="Bisova K."/>
            <person name="Chen C.J."/>
            <person name="Elias M."/>
            <person name="Gendler K."/>
            <person name="Hauser C."/>
            <person name="Lamb M.R."/>
            <person name="Ledford H."/>
            <person name="Long J.C."/>
            <person name="Minagawa J."/>
            <person name="Page M.D."/>
            <person name="Pan J."/>
            <person name="Pootakham W."/>
            <person name="Roje S."/>
            <person name="Rose A."/>
            <person name="Stahlberg E."/>
            <person name="Terauchi A.M."/>
            <person name="Yang P."/>
            <person name="Ball S."/>
            <person name="Bowler C."/>
            <person name="Dieckmann C.L."/>
            <person name="Gladyshev V.N."/>
            <person name="Green P."/>
            <person name="Jorgensen R."/>
            <person name="Mayfield S."/>
            <person name="Mueller-Roeber B."/>
            <person name="Rajamani S."/>
            <person name="Sayre R.T."/>
            <person name="Brokstein P."/>
            <person name="Dubchak I."/>
            <person name="Goodstein D."/>
            <person name="Hornick L."/>
            <person name="Huang Y.W."/>
            <person name="Jhaveri J."/>
            <person name="Luo Y."/>
            <person name="Martinez D."/>
            <person name="Ngau W.C."/>
            <person name="Otillar B."/>
            <person name="Poliakov A."/>
            <person name="Porter A."/>
            <person name="Szajkowski L."/>
            <person name="Werner G."/>
            <person name="Zhou K."/>
            <person name="Grigoriev I.V."/>
            <person name="Rokhsar D.S."/>
            <person name="Grossman A.R."/>
        </authorList>
    </citation>
    <scope>NUCLEOTIDE SEQUENCE [LARGE SCALE GENOMIC DNA]</scope>
    <source>
        <strain evidence="10">CC-503</strain>
    </source>
</reference>
<evidence type="ECO:0000256" key="7">
    <source>
        <dbReference type="RuleBase" id="RU000488"/>
    </source>
</evidence>
<evidence type="ECO:0000256" key="6">
    <source>
        <dbReference type="PROSITE-ProRule" id="PRU00282"/>
    </source>
</evidence>
<evidence type="ECO:0000256" key="5">
    <source>
        <dbReference type="ARBA" id="ARBA00023136"/>
    </source>
</evidence>
<keyword evidence="10" id="KW-1185">Reference proteome</keyword>
<dbReference type="OrthoDB" id="18574at2759"/>
<feature type="region of interest" description="Disordered" evidence="8">
    <location>
        <begin position="221"/>
        <end position="258"/>
    </location>
</feature>
<keyword evidence="4" id="KW-0677">Repeat</keyword>
<evidence type="ECO:0000313" key="9">
    <source>
        <dbReference type="EMBL" id="PNW85966.1"/>
    </source>
</evidence>
<dbReference type="STRING" id="3055.A0A2K3DZJ4"/>
<dbReference type="FunCoup" id="A0A2K3DZJ4">
    <property type="interactions" value="1228"/>
</dbReference>
<keyword evidence="5 6" id="KW-0472">Membrane</keyword>
<dbReference type="InterPro" id="IPR023395">
    <property type="entry name" value="MCP_dom_sf"/>
</dbReference>
<name>A0A2K3DZJ4_CHLRE</name>
<feature type="repeat" description="Solcar" evidence="6">
    <location>
        <begin position="278"/>
        <end position="376"/>
    </location>
</feature>
<dbReference type="InParanoid" id="A0A2K3DZJ4"/>
<feature type="repeat" description="Solcar" evidence="6">
    <location>
        <begin position="16"/>
        <end position="113"/>
    </location>
</feature>
<comment type="subcellular location">
    <subcellularLocation>
        <location evidence="1">Membrane</location>
        <topology evidence="1">Multi-pass membrane protein</topology>
    </subcellularLocation>
</comment>
<dbReference type="Gramene" id="PNW85966">
    <property type="protein sequence ID" value="PNW85966"/>
    <property type="gene ID" value="CHLRE_03g200543v5"/>
</dbReference>
<dbReference type="PROSITE" id="PS50920">
    <property type="entry name" value="SOLCAR"/>
    <property type="match status" value="3"/>
</dbReference>
<feature type="repeat" description="Solcar" evidence="6">
    <location>
        <begin position="125"/>
        <end position="211"/>
    </location>
</feature>
<evidence type="ECO:0000256" key="2">
    <source>
        <dbReference type="ARBA" id="ARBA00022448"/>
    </source>
</evidence>
<dbReference type="KEGG" id="cre:CHLRE_03g200543v5"/>
<evidence type="ECO:0008006" key="11">
    <source>
        <dbReference type="Google" id="ProtNLM"/>
    </source>
</evidence>
<dbReference type="InterPro" id="IPR018108">
    <property type="entry name" value="MCP_transmembrane"/>
</dbReference>